<organism evidence="4">
    <name type="scientific">Anopheles atroparvus</name>
    <name type="common">European mosquito</name>
    <dbReference type="NCBI Taxonomy" id="41427"/>
    <lineage>
        <taxon>Eukaryota</taxon>
        <taxon>Metazoa</taxon>
        <taxon>Ecdysozoa</taxon>
        <taxon>Arthropoda</taxon>
        <taxon>Hexapoda</taxon>
        <taxon>Insecta</taxon>
        <taxon>Pterygota</taxon>
        <taxon>Neoptera</taxon>
        <taxon>Endopterygota</taxon>
        <taxon>Diptera</taxon>
        <taxon>Nematocera</taxon>
        <taxon>Culicoidea</taxon>
        <taxon>Culicidae</taxon>
        <taxon>Anophelinae</taxon>
        <taxon>Anopheles</taxon>
    </lineage>
</organism>
<dbReference type="InterPro" id="IPR011625">
    <property type="entry name" value="A2M_N_BRD"/>
</dbReference>
<dbReference type="Pfam" id="PF00207">
    <property type="entry name" value="A2M"/>
    <property type="match status" value="1"/>
</dbReference>
<dbReference type="Gene3D" id="2.60.40.10">
    <property type="entry name" value="Immunoglobulins"/>
    <property type="match status" value="2"/>
</dbReference>
<dbReference type="SMART" id="SM01359">
    <property type="entry name" value="A2M_N_2"/>
    <property type="match status" value="1"/>
</dbReference>
<dbReference type="Gene3D" id="2.60.40.1940">
    <property type="match status" value="1"/>
</dbReference>
<dbReference type="Pfam" id="PF07703">
    <property type="entry name" value="A2M_BRD"/>
    <property type="match status" value="1"/>
</dbReference>
<evidence type="ECO:0000259" key="3">
    <source>
        <dbReference type="SMART" id="SM01359"/>
    </source>
</evidence>
<keyword evidence="2" id="KW-0882">Thioester bond</keyword>
<dbReference type="PANTHER" id="PTHR11412:SF136">
    <property type="entry name" value="CD109 ANTIGEN"/>
    <property type="match status" value="1"/>
</dbReference>
<proteinExistence type="predicted"/>
<dbReference type="InterPro" id="IPR013783">
    <property type="entry name" value="Ig-like_fold"/>
</dbReference>
<keyword evidence="1" id="KW-0732">Signal</keyword>
<dbReference type="Gene3D" id="2.60.40.1930">
    <property type="match status" value="1"/>
</dbReference>
<protein>
    <recommendedName>
        <fullName evidence="3">Alpha-2-macroglobulin bait region domain-containing protein</fullName>
    </recommendedName>
</protein>
<evidence type="ECO:0000256" key="1">
    <source>
        <dbReference type="ARBA" id="ARBA00022729"/>
    </source>
</evidence>
<reference evidence="4" key="1">
    <citation type="submission" date="2022-08" db="UniProtKB">
        <authorList>
            <consortium name="EnsemblMetazoa"/>
        </authorList>
    </citation>
    <scope>IDENTIFICATION</scope>
    <source>
        <strain evidence="4">EBRO</strain>
    </source>
</reference>
<feature type="domain" description="Alpha-2-macroglobulin bait region" evidence="3">
    <location>
        <begin position="179"/>
        <end position="310"/>
    </location>
</feature>
<dbReference type="GO" id="GO:0004866">
    <property type="term" value="F:endopeptidase inhibitor activity"/>
    <property type="evidence" value="ECO:0007669"/>
    <property type="project" value="InterPro"/>
</dbReference>
<evidence type="ECO:0000256" key="2">
    <source>
        <dbReference type="ARBA" id="ARBA00022966"/>
    </source>
</evidence>
<dbReference type="AlphaFoldDB" id="A0A182IKJ5"/>
<accession>A0A182IKJ5</accession>
<dbReference type="VEuPathDB" id="VectorBase:AATE000892"/>
<sequence length="395" mass="45198">MCVGKPVSGKVHLTVFTNDSLLEVKATHQVDGVAQLEMRFNKEFKIYEQPEEVNLNFTFTEQYTNRSIAKSLKFTVYKTNYIAQLVKETPGFLPGQEFTATVKMEHRDGSPARSVNCAVEVVGLEETFDETFATDDEGEITHEFTPTENDDIYIKVSVGENEILDETIEREQQNAEAIFKITNVNELQLSQPIKLQVTCRQKVKFLVYYVVSKGNVILQDFIRSKKDRFDLTLKYSDNMVPEAKVLVVTVANNTVVYGIKDIVFPGLLNNLEMELEDNEVKLGEQIQLEIVARPASYVALAAYDKSLLKYGSTHDLYYSDVHQLYESFHQIDKNEFDVFQAFYIVDHLPYSIKRGEVVTLQFTIFNNLGADFITEVMLENVQDQMEFVEQPTSSK</sequence>
<name>A0A182IKJ5_ANOAO</name>
<dbReference type="PANTHER" id="PTHR11412">
    <property type="entry name" value="MACROGLOBULIN / COMPLEMENT"/>
    <property type="match status" value="1"/>
</dbReference>
<dbReference type="InterPro" id="IPR001599">
    <property type="entry name" value="Macroglobln_a2"/>
</dbReference>
<dbReference type="STRING" id="41427.A0A182IKJ5"/>
<dbReference type="EnsemblMetazoa" id="AATE000892-RA">
    <property type="protein sequence ID" value="AATE000892-PA.1"/>
    <property type="gene ID" value="AATE000892"/>
</dbReference>
<evidence type="ECO:0000313" key="4">
    <source>
        <dbReference type="EnsemblMetazoa" id="AATE000892-PA.1"/>
    </source>
</evidence>
<dbReference type="InterPro" id="IPR050473">
    <property type="entry name" value="A2M/Complement_sys"/>
</dbReference>